<evidence type="ECO:0000256" key="8">
    <source>
        <dbReference type="ARBA" id="ARBA00023002"/>
    </source>
</evidence>
<dbReference type="Gene3D" id="3.50.50.60">
    <property type="entry name" value="FAD/NAD(P)-binding domain"/>
    <property type="match status" value="1"/>
</dbReference>
<dbReference type="InterPro" id="IPR036188">
    <property type="entry name" value="FAD/NAD-bd_sf"/>
</dbReference>
<keyword evidence="9" id="KW-0408">Iron</keyword>
<dbReference type="Pfam" id="PF00037">
    <property type="entry name" value="Fer4"/>
    <property type="match status" value="1"/>
</dbReference>
<dbReference type="InterPro" id="IPR017900">
    <property type="entry name" value="4Fe4S_Fe_S_CS"/>
</dbReference>
<comment type="similarity">
    <text evidence="2">Belongs to the ferredoxin--NADP reductase type 1 family.</text>
</comment>
<dbReference type="PROSITE" id="PS51379">
    <property type="entry name" value="4FE4S_FER_2"/>
    <property type="match status" value="1"/>
</dbReference>
<dbReference type="EMBL" id="JBEDNQ010000002">
    <property type="protein sequence ID" value="MEQ3549889.1"/>
    <property type="molecule type" value="Genomic_DNA"/>
</dbReference>
<evidence type="ECO:0000256" key="4">
    <source>
        <dbReference type="ARBA" id="ARBA00022630"/>
    </source>
</evidence>
<comment type="caution">
    <text evidence="13">The sequence shown here is derived from an EMBL/GenBank/DDBJ whole genome shotgun (WGS) entry which is preliminary data.</text>
</comment>
<keyword evidence="5" id="KW-0479">Metal-binding</keyword>
<accession>A0ABV1K7P7</accession>
<evidence type="ECO:0000259" key="12">
    <source>
        <dbReference type="PROSITE" id="PS51379"/>
    </source>
</evidence>
<evidence type="ECO:0000256" key="11">
    <source>
        <dbReference type="ARBA" id="ARBA00047776"/>
    </source>
</evidence>
<dbReference type="Pfam" id="PF07992">
    <property type="entry name" value="Pyr_redox_2"/>
    <property type="match status" value="1"/>
</dbReference>
<comment type="catalytic activity">
    <reaction evidence="11">
        <text>2 reduced [2Fe-2S]-[ferredoxin] + NADP(+) + H(+) = 2 oxidized [2Fe-2S]-[ferredoxin] + NADPH</text>
        <dbReference type="Rhea" id="RHEA:20125"/>
        <dbReference type="Rhea" id="RHEA-COMP:10000"/>
        <dbReference type="Rhea" id="RHEA-COMP:10001"/>
        <dbReference type="ChEBI" id="CHEBI:15378"/>
        <dbReference type="ChEBI" id="CHEBI:33737"/>
        <dbReference type="ChEBI" id="CHEBI:33738"/>
        <dbReference type="ChEBI" id="CHEBI:57783"/>
        <dbReference type="ChEBI" id="CHEBI:58349"/>
        <dbReference type="EC" id="1.18.1.2"/>
    </reaction>
</comment>
<proteinExistence type="inferred from homology"/>
<evidence type="ECO:0000313" key="14">
    <source>
        <dbReference type="Proteomes" id="UP001494902"/>
    </source>
</evidence>
<keyword evidence="7" id="KW-0521">NADP</keyword>
<dbReference type="SUPFAM" id="SSF54862">
    <property type="entry name" value="4Fe-4S ferredoxins"/>
    <property type="match status" value="1"/>
</dbReference>
<dbReference type="PANTHER" id="PTHR48467:SF1">
    <property type="entry name" value="GLUTAMATE SYNTHASE 1 [NADH], CHLOROPLASTIC-LIKE"/>
    <property type="match status" value="1"/>
</dbReference>
<keyword evidence="10" id="KW-0411">Iron-sulfur</keyword>
<keyword evidence="8" id="KW-0560">Oxidoreductase</keyword>
<dbReference type="Gene3D" id="3.30.70.20">
    <property type="match status" value="1"/>
</dbReference>
<evidence type="ECO:0000256" key="6">
    <source>
        <dbReference type="ARBA" id="ARBA00022827"/>
    </source>
</evidence>
<reference evidence="13 14" key="1">
    <citation type="submission" date="2024-03" db="EMBL/GenBank/DDBJ databases">
        <title>Draft genome sequence of Pseudonocardia nematodicida JCM 31783.</title>
        <authorList>
            <person name="Butdee W."/>
            <person name="Duangmal K."/>
        </authorList>
    </citation>
    <scope>NUCLEOTIDE SEQUENCE [LARGE SCALE GENOMIC DNA]</scope>
    <source>
        <strain evidence="13 14">JCM 31783</strain>
    </source>
</reference>
<protein>
    <recommendedName>
        <fullName evidence="3">ferredoxin--NADP(+) reductase</fullName>
        <ecNumber evidence="3">1.18.1.2</ecNumber>
    </recommendedName>
</protein>
<dbReference type="InterPro" id="IPR021163">
    <property type="entry name" value="Ferredox_Rdtase_adrenod"/>
</dbReference>
<evidence type="ECO:0000256" key="9">
    <source>
        <dbReference type="ARBA" id="ARBA00023004"/>
    </source>
</evidence>
<dbReference type="InterPro" id="IPR023753">
    <property type="entry name" value="FAD/NAD-binding_dom"/>
</dbReference>
<dbReference type="InterPro" id="IPR017896">
    <property type="entry name" value="4Fe4S_Fe-S-bd"/>
</dbReference>
<dbReference type="InterPro" id="IPR055275">
    <property type="entry name" value="Ferredox_Rdtase"/>
</dbReference>
<sequence length="525" mass="55137">MLYIDPDTCIDCAACLDVCPVAAIVPDADLDLGAQRYLQINAAWFAGRPPEPRVARAAPSVPPPAGAGTLRVAVVGTGPAASYAAESLLRLPGLDVAITMIDRLPVPGGLVRHGVAPDHQDTKGAGTTLARTWGDRRVRLHLNVEVGTHLGHEDLLAHHHAVLYAVGAPGARALGVPGADLPGCVSATDLVSWYNGHPDAAGRTVDLSGERAVVVGNGNVALDVARVLVAGHKHLAGTDISPAALAALSTSAVREVVVLGRRGPAQAAFTTPELLALGDLPGVDVVVDPEELLLDELTAGRLERDRDAVLSLKLEVLRELAERSPSGAARRIVLRFRSAPVRVLGDERVEGLRVARTTAEADGDRVVARATQQTTDLGCGLVLTAVGYRGAAIPGLPFDERRGVLPTDDGRVVDPDTGRAVPGTYAAGWIKRGPSGVIGTNRWCAEDTVDALLTDFAQGRLPSPARGDAEFVALLAQRRPEALGLAEWRAIDAHERRAGRAAGRPRVKLVDIRDMLDVVEAGTRR</sequence>
<dbReference type="RefSeq" id="WP_349296983.1">
    <property type="nucleotide sequence ID" value="NZ_JBEDNQ010000002.1"/>
</dbReference>
<evidence type="ECO:0000256" key="1">
    <source>
        <dbReference type="ARBA" id="ARBA00001974"/>
    </source>
</evidence>
<dbReference type="Gene3D" id="3.40.50.720">
    <property type="entry name" value="NAD(P)-binding Rossmann-like Domain"/>
    <property type="match status" value="1"/>
</dbReference>
<feature type="domain" description="4Fe-4S ferredoxin-type" evidence="12">
    <location>
        <begin position="1"/>
        <end position="29"/>
    </location>
</feature>
<name>A0ABV1K7P7_9PSEU</name>
<dbReference type="PROSITE" id="PS00198">
    <property type="entry name" value="4FE4S_FER_1"/>
    <property type="match status" value="1"/>
</dbReference>
<evidence type="ECO:0000256" key="3">
    <source>
        <dbReference type="ARBA" id="ARBA00013223"/>
    </source>
</evidence>
<dbReference type="EC" id="1.18.1.2" evidence="3"/>
<dbReference type="PIRSF" id="PIRSF000362">
    <property type="entry name" value="FNR"/>
    <property type="match status" value="1"/>
</dbReference>
<keyword evidence="14" id="KW-1185">Reference proteome</keyword>
<dbReference type="SUPFAM" id="SSF51905">
    <property type="entry name" value="FAD/NAD(P)-binding domain"/>
    <property type="match status" value="2"/>
</dbReference>
<evidence type="ECO:0000313" key="13">
    <source>
        <dbReference type="EMBL" id="MEQ3549889.1"/>
    </source>
</evidence>
<evidence type="ECO:0000256" key="7">
    <source>
        <dbReference type="ARBA" id="ARBA00022857"/>
    </source>
</evidence>
<dbReference type="PANTHER" id="PTHR48467">
    <property type="entry name" value="GLUTAMATE SYNTHASE 1 [NADH], CHLOROPLASTIC-LIKE"/>
    <property type="match status" value="1"/>
</dbReference>
<comment type="cofactor">
    <cofactor evidence="1">
        <name>FAD</name>
        <dbReference type="ChEBI" id="CHEBI:57692"/>
    </cofactor>
</comment>
<evidence type="ECO:0000256" key="5">
    <source>
        <dbReference type="ARBA" id="ARBA00022723"/>
    </source>
</evidence>
<keyword evidence="6" id="KW-0274">FAD</keyword>
<keyword evidence="4" id="KW-0285">Flavoprotein</keyword>
<dbReference type="PRINTS" id="PR00419">
    <property type="entry name" value="ADXRDTASE"/>
</dbReference>
<organism evidence="13 14">
    <name type="scientific">Pseudonocardia nematodicida</name>
    <dbReference type="NCBI Taxonomy" id="1206997"/>
    <lineage>
        <taxon>Bacteria</taxon>
        <taxon>Bacillati</taxon>
        <taxon>Actinomycetota</taxon>
        <taxon>Actinomycetes</taxon>
        <taxon>Pseudonocardiales</taxon>
        <taxon>Pseudonocardiaceae</taxon>
        <taxon>Pseudonocardia</taxon>
    </lineage>
</organism>
<evidence type="ECO:0000256" key="2">
    <source>
        <dbReference type="ARBA" id="ARBA00008312"/>
    </source>
</evidence>
<dbReference type="Proteomes" id="UP001494902">
    <property type="component" value="Unassembled WGS sequence"/>
</dbReference>
<gene>
    <name evidence="13" type="ORF">WIS52_05355</name>
</gene>
<evidence type="ECO:0000256" key="10">
    <source>
        <dbReference type="ARBA" id="ARBA00023014"/>
    </source>
</evidence>